<dbReference type="AlphaFoldDB" id="A0A937FYI5"/>
<keyword evidence="1" id="KW-0732">Signal</keyword>
<dbReference type="InterPro" id="IPR032693">
    <property type="entry name" value="YtkA-like_dom"/>
</dbReference>
<dbReference type="PROSITE" id="PS51257">
    <property type="entry name" value="PROKAR_LIPOPROTEIN"/>
    <property type="match status" value="1"/>
</dbReference>
<comment type="caution">
    <text evidence="3">The sequence shown here is derived from an EMBL/GenBank/DDBJ whole genome shotgun (WGS) entry which is preliminary data.</text>
</comment>
<evidence type="ECO:0000259" key="2">
    <source>
        <dbReference type="Pfam" id="PF13115"/>
    </source>
</evidence>
<proteinExistence type="predicted"/>
<evidence type="ECO:0000313" key="3">
    <source>
        <dbReference type="EMBL" id="MBL6446715.1"/>
    </source>
</evidence>
<gene>
    <name evidence="3" type="ORF">JMN32_10355</name>
</gene>
<feature type="chain" id="PRO_5036874662" evidence="1">
    <location>
        <begin position="23"/>
        <end position="280"/>
    </location>
</feature>
<dbReference type="RefSeq" id="WP_202856252.1">
    <property type="nucleotide sequence ID" value="NZ_JAEUGD010000031.1"/>
</dbReference>
<keyword evidence="4" id="KW-1185">Reference proteome</keyword>
<name>A0A937FYI5_9BACT</name>
<reference evidence="3" key="1">
    <citation type="submission" date="2021-01" db="EMBL/GenBank/DDBJ databases">
        <title>Fulvivirga kasyanovii gen. nov., sp nov., a novel member of the phylum Bacteroidetes isolated from seawater in a mussel farm.</title>
        <authorList>
            <person name="Zhao L.-H."/>
            <person name="Wang Z.-J."/>
        </authorList>
    </citation>
    <scope>NUCLEOTIDE SEQUENCE</scope>
    <source>
        <strain evidence="3">29W222</strain>
    </source>
</reference>
<dbReference type="Pfam" id="PF13115">
    <property type="entry name" value="YtkA"/>
    <property type="match status" value="1"/>
</dbReference>
<feature type="signal peptide" evidence="1">
    <location>
        <begin position="1"/>
        <end position="22"/>
    </location>
</feature>
<evidence type="ECO:0000256" key="1">
    <source>
        <dbReference type="SAM" id="SignalP"/>
    </source>
</evidence>
<protein>
    <submittedName>
        <fullName evidence="3">FixH family protein</fullName>
    </submittedName>
</protein>
<dbReference type="EMBL" id="JAEUGD010000031">
    <property type="protein sequence ID" value="MBL6446715.1"/>
    <property type="molecule type" value="Genomic_DNA"/>
</dbReference>
<evidence type="ECO:0000313" key="4">
    <source>
        <dbReference type="Proteomes" id="UP000614216"/>
    </source>
</evidence>
<feature type="domain" description="YtkA-like" evidence="2">
    <location>
        <begin position="189"/>
        <end position="259"/>
    </location>
</feature>
<accession>A0A937FYI5</accession>
<sequence length="280" mass="31403">MKILFKQLFLIAFTIVLFSACSEDDDPKITVDISDLELLHEEVTDTDLIVQVYSNEQAFSGYNQLYFLLKKASDNMLIENATITIMPMMDMTEHSHSAPTIQPYVSEERRGLQQGAVIFTMPSGDMGKWTLSVKVAGLENGQEIAFDFEVPVISKEATYQAQDVKYQTLFKKVINNQRYFFAYHLPEGKPAIGVNDFEVYVYKQLDMMTYEAVDGLTISIEPEMPSMGHGSPNNVDPIGKGNGRYAGSVNFSMSGDWAIWLTIAQGGEVVLTDAAFYLEF</sequence>
<organism evidence="3 4">
    <name type="scientific">Fulvivirga marina</name>
    <dbReference type="NCBI Taxonomy" id="2494733"/>
    <lineage>
        <taxon>Bacteria</taxon>
        <taxon>Pseudomonadati</taxon>
        <taxon>Bacteroidota</taxon>
        <taxon>Cytophagia</taxon>
        <taxon>Cytophagales</taxon>
        <taxon>Fulvivirgaceae</taxon>
        <taxon>Fulvivirga</taxon>
    </lineage>
</organism>
<dbReference type="Proteomes" id="UP000614216">
    <property type="component" value="Unassembled WGS sequence"/>
</dbReference>